<keyword evidence="1" id="KW-0238">DNA-binding</keyword>
<accession>E4TPW0</accession>
<dbReference type="Pfam" id="PF01381">
    <property type="entry name" value="HTH_3"/>
    <property type="match status" value="1"/>
</dbReference>
<dbReference type="InterPro" id="IPR010982">
    <property type="entry name" value="Lambda_DNA-bd_dom_sf"/>
</dbReference>
<dbReference type="eggNOG" id="COG1396">
    <property type="taxonomic scope" value="Bacteria"/>
</dbReference>
<protein>
    <submittedName>
        <fullName evidence="3">Helix-turn-helix domain protein</fullName>
    </submittedName>
</protein>
<evidence type="ECO:0000256" key="1">
    <source>
        <dbReference type="ARBA" id="ARBA00023125"/>
    </source>
</evidence>
<dbReference type="InterPro" id="IPR001387">
    <property type="entry name" value="Cro/C1-type_HTH"/>
</dbReference>
<keyword evidence="4" id="KW-1185">Reference proteome</keyword>
<sequence length="110" mass="12732">MASFGQYIKSERERREWTQTEFGAKIGINTSAISRIENGSQQFSKSKLKKLAQLFKTDFQTVTDLFFADKFVREAFKYKCSESIFTVAEDTANYLRNTNTKQGTLNFDNE</sequence>
<dbReference type="RefSeq" id="WP_013455789.1">
    <property type="nucleotide sequence ID" value="NC_014759.1"/>
</dbReference>
<dbReference type="HOGENOM" id="CLU_161891_0_0_10"/>
<dbReference type="CDD" id="cd00093">
    <property type="entry name" value="HTH_XRE"/>
    <property type="match status" value="1"/>
</dbReference>
<dbReference type="REBASE" id="29555">
    <property type="entry name" value="C.Mtr4126ORF3680P"/>
</dbReference>
<organism evidence="3 4">
    <name type="scientific">Marivirga tractuosa (strain ATCC 23168 / DSM 4126 / NBRC 15989 / NCIMB 1408 / VKM B-1430 / H-43)</name>
    <name type="common">Microscilla tractuosa</name>
    <name type="synonym">Flexibacter tractuosus</name>
    <dbReference type="NCBI Taxonomy" id="643867"/>
    <lineage>
        <taxon>Bacteria</taxon>
        <taxon>Pseudomonadati</taxon>
        <taxon>Bacteroidota</taxon>
        <taxon>Cytophagia</taxon>
        <taxon>Cytophagales</taxon>
        <taxon>Marivirgaceae</taxon>
        <taxon>Marivirga</taxon>
    </lineage>
</organism>
<gene>
    <name evidence="3" type="ordered locus">Ftrac_3679</name>
</gene>
<dbReference type="KEGG" id="mtt:Ftrac_3679"/>
<reference evidence="3 4" key="1">
    <citation type="journal article" date="2011" name="Stand. Genomic Sci.">
        <title>Complete genome sequence of Marivirga tractuosa type strain (H-43).</title>
        <authorList>
            <person name="Pagani I."/>
            <person name="Chertkov O."/>
            <person name="Lapidus A."/>
            <person name="Lucas S."/>
            <person name="Del Rio T.G."/>
            <person name="Tice H."/>
            <person name="Copeland A."/>
            <person name="Cheng J.F."/>
            <person name="Nolan M."/>
            <person name="Saunders E."/>
            <person name="Pitluck S."/>
            <person name="Held B."/>
            <person name="Goodwin L."/>
            <person name="Liolios K."/>
            <person name="Ovchinikova G."/>
            <person name="Ivanova N."/>
            <person name="Mavromatis K."/>
            <person name="Pati A."/>
            <person name="Chen A."/>
            <person name="Palaniappan K."/>
            <person name="Land M."/>
            <person name="Hauser L."/>
            <person name="Jeffries C.D."/>
            <person name="Detter J.C."/>
            <person name="Han C."/>
            <person name="Tapia R."/>
            <person name="Ngatchou-Djao O.D."/>
            <person name="Rohde M."/>
            <person name="Goker M."/>
            <person name="Spring S."/>
            <person name="Sikorski J."/>
            <person name="Woyke T."/>
            <person name="Bristow J."/>
            <person name="Eisen J.A."/>
            <person name="Markowitz V."/>
            <person name="Hugenholtz P."/>
            <person name="Klenk H.P."/>
            <person name="Kyrpides N.C."/>
        </authorList>
    </citation>
    <scope>NUCLEOTIDE SEQUENCE [LARGE SCALE GENOMIC DNA]</scope>
    <source>
        <strain evidence="4">ATCC 23168 / DSM 4126 / NBRC 15989 / NCIMB 1408 / VKM B-1430 / H-43</strain>
    </source>
</reference>
<dbReference type="Gene3D" id="1.10.260.40">
    <property type="entry name" value="lambda repressor-like DNA-binding domains"/>
    <property type="match status" value="1"/>
</dbReference>
<dbReference type="EMBL" id="CP002349">
    <property type="protein sequence ID" value="ADR23647.1"/>
    <property type="molecule type" value="Genomic_DNA"/>
</dbReference>
<dbReference type="GO" id="GO:0003677">
    <property type="term" value="F:DNA binding"/>
    <property type="evidence" value="ECO:0007669"/>
    <property type="project" value="UniProtKB-KW"/>
</dbReference>
<evidence type="ECO:0000313" key="3">
    <source>
        <dbReference type="EMBL" id="ADR23647.1"/>
    </source>
</evidence>
<dbReference type="SUPFAM" id="SSF47413">
    <property type="entry name" value="lambda repressor-like DNA-binding domains"/>
    <property type="match status" value="1"/>
</dbReference>
<feature type="domain" description="HTH cro/C1-type" evidence="2">
    <location>
        <begin position="8"/>
        <end position="62"/>
    </location>
</feature>
<dbReference type="PANTHER" id="PTHR46558:SF4">
    <property type="entry name" value="DNA-BIDING PHAGE PROTEIN"/>
    <property type="match status" value="1"/>
</dbReference>
<dbReference type="PROSITE" id="PS50943">
    <property type="entry name" value="HTH_CROC1"/>
    <property type="match status" value="1"/>
</dbReference>
<dbReference type="OrthoDB" id="959646at2"/>
<dbReference type="SMART" id="SM00530">
    <property type="entry name" value="HTH_XRE"/>
    <property type="match status" value="1"/>
</dbReference>
<dbReference type="PANTHER" id="PTHR46558">
    <property type="entry name" value="TRACRIPTIONAL REGULATORY PROTEIN-RELATED-RELATED"/>
    <property type="match status" value="1"/>
</dbReference>
<dbReference type="AlphaFoldDB" id="E4TPW0"/>
<dbReference type="Proteomes" id="UP000008720">
    <property type="component" value="Chromosome"/>
</dbReference>
<proteinExistence type="predicted"/>
<dbReference type="STRING" id="643867.Ftrac_3679"/>
<evidence type="ECO:0000313" key="4">
    <source>
        <dbReference type="Proteomes" id="UP000008720"/>
    </source>
</evidence>
<name>E4TPW0_MARTH</name>
<evidence type="ECO:0000259" key="2">
    <source>
        <dbReference type="PROSITE" id="PS50943"/>
    </source>
</evidence>